<protein>
    <submittedName>
        <fullName evidence="1">Uncharacterized protein</fullName>
    </submittedName>
</protein>
<evidence type="ECO:0000313" key="1">
    <source>
        <dbReference type="EMBL" id="PSL40779.1"/>
    </source>
</evidence>
<dbReference type="AlphaFoldDB" id="A0A2P8H3J0"/>
<sequence length="126" mass="14878">MAVKEELVLVLEEYKSSFKVCLLGRDGTTYSSNYFKEMPEVAEVRSLIGTLTHIFGNFNRITYSKNFTTIWDHEARPDSFGKFMAELFASKEDSSTNKYRRWEHFSEFLEEQEEVVHQDRTKDLPF</sequence>
<organism evidence="1 2">
    <name type="scientific">Planomicrobium soli</name>
    <dbReference type="NCBI Taxonomy" id="1176648"/>
    <lineage>
        <taxon>Bacteria</taxon>
        <taxon>Bacillati</taxon>
        <taxon>Bacillota</taxon>
        <taxon>Bacilli</taxon>
        <taxon>Bacillales</taxon>
        <taxon>Caryophanaceae</taxon>
        <taxon>Planomicrobium</taxon>
    </lineage>
</organism>
<comment type="caution">
    <text evidence="1">The sequence shown here is derived from an EMBL/GenBank/DDBJ whole genome shotgun (WGS) entry which is preliminary data.</text>
</comment>
<dbReference type="Proteomes" id="UP000242682">
    <property type="component" value="Unassembled WGS sequence"/>
</dbReference>
<gene>
    <name evidence="1" type="ORF">B0H99_104241</name>
</gene>
<name>A0A2P8H3J0_9BACL</name>
<proteinExistence type="predicted"/>
<accession>A0A2P8H3J0</accession>
<dbReference type="EMBL" id="PYAT01000004">
    <property type="protein sequence ID" value="PSL40779.1"/>
    <property type="molecule type" value="Genomic_DNA"/>
</dbReference>
<dbReference type="RefSeq" id="WP_106532988.1">
    <property type="nucleotide sequence ID" value="NZ_PYAT01000004.1"/>
</dbReference>
<reference evidence="1 2" key="1">
    <citation type="submission" date="2018-03" db="EMBL/GenBank/DDBJ databases">
        <title>Genomic Encyclopedia of Type Strains, Phase III (KMG-III): the genomes of soil and plant-associated and newly described type strains.</title>
        <authorList>
            <person name="Whitman W."/>
        </authorList>
    </citation>
    <scope>NUCLEOTIDE SEQUENCE [LARGE SCALE GENOMIC DNA]</scope>
    <source>
        <strain evidence="1 2">CGMCC 1.12259</strain>
    </source>
</reference>
<keyword evidence="2" id="KW-1185">Reference proteome</keyword>
<evidence type="ECO:0000313" key="2">
    <source>
        <dbReference type="Proteomes" id="UP000242682"/>
    </source>
</evidence>
<dbReference type="OrthoDB" id="2452685at2"/>